<comment type="caution">
    <text evidence="11">The sequence shown here is derived from an EMBL/GenBank/DDBJ whole genome shotgun (WGS) entry which is preliminary data.</text>
</comment>
<dbReference type="Gene3D" id="1.25.40.20">
    <property type="entry name" value="Ankyrin repeat-containing domain"/>
    <property type="match status" value="1"/>
</dbReference>
<dbReference type="Proteomes" id="UP001591681">
    <property type="component" value="Unassembled WGS sequence"/>
</dbReference>
<dbReference type="SUPFAM" id="SSF48403">
    <property type="entry name" value="Ankyrin repeat"/>
    <property type="match status" value="1"/>
</dbReference>
<evidence type="ECO:0000256" key="5">
    <source>
        <dbReference type="ARBA" id="ARBA00023043"/>
    </source>
</evidence>
<evidence type="ECO:0000256" key="8">
    <source>
        <dbReference type="ARBA" id="ARBA00030802"/>
    </source>
</evidence>
<dbReference type="EMBL" id="JBHFQA010000022">
    <property type="protein sequence ID" value="KAL2079576.1"/>
    <property type="molecule type" value="Genomic_DNA"/>
</dbReference>
<dbReference type="InterPro" id="IPR038753">
    <property type="entry name" value="NFKBIL1"/>
</dbReference>
<evidence type="ECO:0000313" key="12">
    <source>
        <dbReference type="Proteomes" id="UP001591681"/>
    </source>
</evidence>
<evidence type="ECO:0000256" key="1">
    <source>
        <dbReference type="ARBA" id="ARBA00004123"/>
    </source>
</evidence>
<dbReference type="PROSITE" id="PS50297">
    <property type="entry name" value="ANK_REP_REGION"/>
    <property type="match status" value="1"/>
</dbReference>
<keyword evidence="6" id="KW-0539">Nucleus</keyword>
<comment type="subcellular location">
    <subcellularLocation>
        <location evidence="1">Nucleus</location>
    </subcellularLocation>
</comment>
<protein>
    <recommendedName>
        <fullName evidence="2">NF-kappa-B inhibitor-like protein 1</fullName>
    </recommendedName>
    <alternativeName>
        <fullName evidence="7">Inhibitor of kappa B-like protein</fullName>
    </alternativeName>
    <alternativeName>
        <fullName evidence="8">Nuclear factor of kappa light polypeptide gene enhancer in B-cells inhibitor-like 1</fullName>
    </alternativeName>
</protein>
<evidence type="ECO:0000256" key="2">
    <source>
        <dbReference type="ARBA" id="ARBA00014259"/>
    </source>
</evidence>
<reference evidence="11 12" key="1">
    <citation type="submission" date="2024-09" db="EMBL/GenBank/DDBJ databases">
        <title>A chromosome-level genome assembly of Gray's grenadier anchovy, Coilia grayii.</title>
        <authorList>
            <person name="Fu Z."/>
        </authorList>
    </citation>
    <scope>NUCLEOTIDE SEQUENCE [LARGE SCALE GENOMIC DNA]</scope>
    <source>
        <strain evidence="11">G4</strain>
        <tissue evidence="11">Muscle</tissue>
    </source>
</reference>
<dbReference type="GO" id="GO:0005634">
    <property type="term" value="C:nucleus"/>
    <property type="evidence" value="ECO:0007669"/>
    <property type="project" value="UniProtKB-SubCell"/>
</dbReference>
<keyword evidence="5 9" id="KW-0040">ANK repeat</keyword>
<evidence type="ECO:0000256" key="4">
    <source>
        <dbReference type="ARBA" id="ARBA00022737"/>
    </source>
</evidence>
<proteinExistence type="predicted"/>
<accession>A0ABD1IZ00</accession>
<dbReference type="AlphaFoldDB" id="A0ABD1IZ00"/>
<dbReference type="PANTHER" id="PTHR15263">
    <property type="entry name" value="I-KAPPA-B-LIKE PROTEIN IKBL"/>
    <property type="match status" value="1"/>
</dbReference>
<keyword evidence="12" id="KW-1185">Reference proteome</keyword>
<feature type="region of interest" description="Disordered" evidence="10">
    <location>
        <begin position="245"/>
        <end position="280"/>
    </location>
</feature>
<evidence type="ECO:0000256" key="3">
    <source>
        <dbReference type="ARBA" id="ARBA00022553"/>
    </source>
</evidence>
<sequence>MVSRRQKKLWRYVEEGSLLKLKSYLRKHSELTPNFSQGKRMRTPLHVVCCQGDDAILRLLLEHGADPLQRDRLGNTALHAAAKRALKHGKRAYDDLVVPLRQICPDALDVPNKAGVTPQEMLQWLQFNKKAPDHERQSKTASDAEREWREKLLGECQDEFSEIFGKYDDDFLCEEDGEEDFMDWADRMRQEYVSKQRARAQREAAAAEARSGKWRRKRGGGPNEEEHREQLERLQKEHMEYLQRAARKQEETRQGKKRRYDERCERTFGSGSTSGGDASKKQLSYADIPWPAPRGTVAEMLDVMLHGADRTDVPAFRKILRRQQALWHPDKFAQRCGERLMEADKQRILDTVTALSQELNRLAQSLR</sequence>
<keyword evidence="3" id="KW-0597">Phosphoprotein</keyword>
<keyword evidence="4" id="KW-0677">Repeat</keyword>
<evidence type="ECO:0000256" key="9">
    <source>
        <dbReference type="PROSITE-ProRule" id="PRU00023"/>
    </source>
</evidence>
<feature type="compositionally biased region" description="Basic and acidic residues" evidence="10">
    <location>
        <begin position="245"/>
        <end position="266"/>
    </location>
</feature>
<organism evidence="11 12">
    <name type="scientific">Coilia grayii</name>
    <name type="common">Gray's grenadier anchovy</name>
    <dbReference type="NCBI Taxonomy" id="363190"/>
    <lineage>
        <taxon>Eukaryota</taxon>
        <taxon>Metazoa</taxon>
        <taxon>Chordata</taxon>
        <taxon>Craniata</taxon>
        <taxon>Vertebrata</taxon>
        <taxon>Euteleostomi</taxon>
        <taxon>Actinopterygii</taxon>
        <taxon>Neopterygii</taxon>
        <taxon>Teleostei</taxon>
        <taxon>Clupei</taxon>
        <taxon>Clupeiformes</taxon>
        <taxon>Clupeoidei</taxon>
        <taxon>Engraulidae</taxon>
        <taxon>Coilinae</taxon>
        <taxon>Coilia</taxon>
    </lineage>
</organism>
<dbReference type="PANTHER" id="PTHR15263:SF1">
    <property type="entry name" value="NF-KAPPA-B INHIBITOR-LIKE PROTEIN 1"/>
    <property type="match status" value="1"/>
</dbReference>
<dbReference type="InterPro" id="IPR002110">
    <property type="entry name" value="Ankyrin_rpt"/>
</dbReference>
<gene>
    <name evidence="11" type="ORF">ACEWY4_025320</name>
</gene>
<feature type="region of interest" description="Disordered" evidence="10">
    <location>
        <begin position="196"/>
        <end position="229"/>
    </location>
</feature>
<dbReference type="PROSITE" id="PS50088">
    <property type="entry name" value="ANK_REPEAT"/>
    <property type="match status" value="1"/>
</dbReference>
<name>A0ABD1IZ00_9TELE</name>
<evidence type="ECO:0000256" key="7">
    <source>
        <dbReference type="ARBA" id="ARBA00030621"/>
    </source>
</evidence>
<evidence type="ECO:0000256" key="6">
    <source>
        <dbReference type="ARBA" id="ARBA00023242"/>
    </source>
</evidence>
<feature type="repeat" description="ANK" evidence="9">
    <location>
        <begin position="40"/>
        <end position="72"/>
    </location>
</feature>
<evidence type="ECO:0000256" key="10">
    <source>
        <dbReference type="SAM" id="MobiDB-lite"/>
    </source>
</evidence>
<dbReference type="SMART" id="SM00248">
    <property type="entry name" value="ANK"/>
    <property type="match status" value="2"/>
</dbReference>
<dbReference type="InterPro" id="IPR036770">
    <property type="entry name" value="Ankyrin_rpt-contain_sf"/>
</dbReference>
<evidence type="ECO:0000313" key="11">
    <source>
        <dbReference type="EMBL" id="KAL2079576.1"/>
    </source>
</evidence>
<dbReference type="Pfam" id="PF12796">
    <property type="entry name" value="Ank_2"/>
    <property type="match status" value="1"/>
</dbReference>